<dbReference type="Gene3D" id="3.30.450.40">
    <property type="match status" value="1"/>
</dbReference>
<accession>A0ABX4N5R7</accession>
<dbReference type="SUPFAM" id="SSF55781">
    <property type="entry name" value="GAF domain-like"/>
    <property type="match status" value="1"/>
</dbReference>
<dbReference type="SUPFAM" id="SSF50475">
    <property type="entry name" value="FMN-binding split barrel"/>
    <property type="match status" value="1"/>
</dbReference>
<protein>
    <submittedName>
        <fullName evidence="4">Flavin reductase (DIM6/NTAB) family NADH-FMN oxidoreductase RutF</fullName>
    </submittedName>
</protein>
<keyword evidence="5" id="KW-1185">Reference proteome</keyword>
<proteinExistence type="inferred from homology"/>
<dbReference type="InterPro" id="IPR029016">
    <property type="entry name" value="GAF-like_dom_sf"/>
</dbReference>
<evidence type="ECO:0000313" key="4">
    <source>
        <dbReference type="EMBL" id="PJJ45177.1"/>
    </source>
</evidence>
<dbReference type="InterPro" id="IPR012349">
    <property type="entry name" value="Split_barrel_FMN-bd"/>
</dbReference>
<evidence type="ECO:0000256" key="2">
    <source>
        <dbReference type="ARBA" id="ARBA00023002"/>
    </source>
</evidence>
<organism evidence="4 5">
    <name type="scientific">Glutamicibacter mysorens</name>
    <dbReference type="NCBI Taxonomy" id="257984"/>
    <lineage>
        <taxon>Bacteria</taxon>
        <taxon>Bacillati</taxon>
        <taxon>Actinomycetota</taxon>
        <taxon>Actinomycetes</taxon>
        <taxon>Micrococcales</taxon>
        <taxon>Micrococcaceae</taxon>
        <taxon>Glutamicibacter</taxon>
    </lineage>
</organism>
<evidence type="ECO:0000259" key="3">
    <source>
        <dbReference type="SMART" id="SM00903"/>
    </source>
</evidence>
<gene>
    <name evidence="4" type="ORF">ATK23_2433</name>
</gene>
<name>A0ABX4N5R7_9MICC</name>
<feature type="domain" description="Flavin reductase like" evidence="3">
    <location>
        <begin position="26"/>
        <end position="173"/>
    </location>
</feature>
<comment type="caution">
    <text evidence="4">The sequence shown here is derived from an EMBL/GenBank/DDBJ whole genome shotgun (WGS) entry which is preliminary data.</text>
</comment>
<dbReference type="Proteomes" id="UP000229263">
    <property type="component" value="Unassembled WGS sequence"/>
</dbReference>
<dbReference type="Pfam" id="PF01613">
    <property type="entry name" value="Flavin_Reduct"/>
    <property type="match status" value="1"/>
</dbReference>
<dbReference type="PANTHER" id="PTHR30466">
    <property type="entry name" value="FLAVIN REDUCTASE"/>
    <property type="match status" value="1"/>
</dbReference>
<dbReference type="InterPro" id="IPR050268">
    <property type="entry name" value="NADH-dep_flavin_reductase"/>
</dbReference>
<reference evidence="4 5" key="1">
    <citation type="submission" date="2017-11" db="EMBL/GenBank/DDBJ databases">
        <title>Sequencing the genomes of 1000 actinobacteria strains.</title>
        <authorList>
            <person name="Klenk H.-P."/>
        </authorList>
    </citation>
    <scope>NUCLEOTIDE SEQUENCE [LARGE SCALE GENOMIC DNA]</scope>
    <source>
        <strain evidence="4 5">DSM 12798</strain>
    </source>
</reference>
<evidence type="ECO:0000256" key="1">
    <source>
        <dbReference type="ARBA" id="ARBA00008898"/>
    </source>
</evidence>
<dbReference type="Gene3D" id="2.30.110.10">
    <property type="entry name" value="Electron Transport, Fmn-binding Protein, Chain A"/>
    <property type="match status" value="1"/>
</dbReference>
<dbReference type="PANTHER" id="PTHR30466:SF11">
    <property type="entry name" value="FLAVIN-DEPENDENT MONOOXYGENASE, REDUCTASE SUBUNIT HSAB"/>
    <property type="match status" value="1"/>
</dbReference>
<evidence type="ECO:0000313" key="5">
    <source>
        <dbReference type="Proteomes" id="UP000229263"/>
    </source>
</evidence>
<sequence>MTLTSNVASTLASDSQESKNYWRKVLGQYPTGVTLITSVDEHKNPVGMVVGTFTSVSQDPPLVGFMPMNTSRTLDFIIGTGRFRASVLGDEHEELVRRFMRTPHEKRFAGEEWEFDAHGIPQLGDAVAWFDASVSDVMPAGDHKIILGAVEGLGLGRRSGTMPLLFLGGQYGSFNTPIGVPGGTDLASRLKVANKVGDSVRELAAELDVECTLSTVIGESVLVLSEANSRMPYGGMSFPFAAPIAPAFAVWGTDACRNAWISAAKAFHGQWDDRALEDAIAQVQRNGYSLSFGPNRASYYERAIACSTSDAPMAQLWKQMESDFHKFRSDPHPEKYATLIQVPVFGPDGTAHYDLVVTGFGPDASPDRFAEVVSTALKAGQKVTELIGGATPANYQPVLP</sequence>
<dbReference type="InterPro" id="IPR002563">
    <property type="entry name" value="Flavin_Rdtase-like_dom"/>
</dbReference>
<dbReference type="EMBL" id="PGEY01000001">
    <property type="protein sequence ID" value="PJJ45177.1"/>
    <property type="molecule type" value="Genomic_DNA"/>
</dbReference>
<keyword evidence="2" id="KW-0560">Oxidoreductase</keyword>
<comment type="similarity">
    <text evidence="1">Belongs to the non-flavoprotein flavin reductase family.</text>
</comment>
<dbReference type="SMART" id="SM00903">
    <property type="entry name" value="Flavin_Reduct"/>
    <property type="match status" value="1"/>
</dbReference>
<dbReference type="RefSeq" id="WP_066142339.1">
    <property type="nucleotide sequence ID" value="NZ_PGEY01000001.1"/>
</dbReference>